<proteinExistence type="predicted"/>
<dbReference type="InterPro" id="IPR052514">
    <property type="entry name" value="SAM-dependent_MTase"/>
</dbReference>
<dbReference type="Pfam" id="PF05050">
    <property type="entry name" value="Methyltransf_21"/>
    <property type="match status" value="1"/>
</dbReference>
<dbReference type="EMBL" id="QWDD01000001">
    <property type="protein sequence ID" value="RNJ48674.1"/>
    <property type="molecule type" value="Genomic_DNA"/>
</dbReference>
<dbReference type="SUPFAM" id="SSF53335">
    <property type="entry name" value="S-adenosyl-L-methionine-dependent methyltransferases"/>
    <property type="match status" value="1"/>
</dbReference>
<reference evidence="2 3" key="1">
    <citation type="submission" date="2018-08" db="EMBL/GenBank/DDBJ databases">
        <title>Genome sequence of Methylocystis hirsuta CSC1, a methanotroph able to accumulate PHAs.</title>
        <authorList>
            <person name="Bordel S."/>
            <person name="Rodriguez E."/>
            <person name="Gancedo J."/>
            <person name="Munoz R."/>
        </authorList>
    </citation>
    <scope>NUCLEOTIDE SEQUENCE [LARGE SCALE GENOMIC DNA]</scope>
    <source>
        <strain evidence="2 3">CSC1</strain>
    </source>
</reference>
<protein>
    <submittedName>
        <fullName evidence="2">FkbM family methyltransferase</fullName>
    </submittedName>
</protein>
<sequence>MEMIRRTVRKFIPYNSGIYRYASRAYNFGFVALKQGPRMAATLDRLNYTSGGEPELLNFRGVLHPILARPGTPDSIALITTLVREDHGYIEPEVAPLTFLDAGAYIGDSAIYFLAKYPKVSVLALEPDPTNYEVISQNLKPYGERVNLLPKALSNRTGIVRFGGEYDGAAISDEGVEVEATTIPELMRAADWERINLLKMDIEGAERFVLDESADEWLPLVDFLILEIHGPEIERAVRPTLKRNGFEMELFRTSWYCRRPK</sequence>
<keyword evidence="2" id="KW-0808">Transferase</keyword>
<dbReference type="GO" id="GO:0032259">
    <property type="term" value="P:methylation"/>
    <property type="evidence" value="ECO:0007669"/>
    <property type="project" value="UniProtKB-KW"/>
</dbReference>
<dbReference type="RefSeq" id="WP_123174671.1">
    <property type="nucleotide sequence ID" value="NZ_QWDD01000001.1"/>
</dbReference>
<dbReference type="InterPro" id="IPR006342">
    <property type="entry name" value="FkbM_mtfrase"/>
</dbReference>
<dbReference type="NCBIfam" id="TIGR01444">
    <property type="entry name" value="fkbM_fam"/>
    <property type="match status" value="1"/>
</dbReference>
<comment type="caution">
    <text evidence="2">The sequence shown here is derived from an EMBL/GenBank/DDBJ whole genome shotgun (WGS) entry which is preliminary data.</text>
</comment>
<evidence type="ECO:0000313" key="2">
    <source>
        <dbReference type="EMBL" id="RNJ48674.1"/>
    </source>
</evidence>
<dbReference type="OrthoDB" id="7542440at2"/>
<keyword evidence="2" id="KW-0489">Methyltransferase</keyword>
<evidence type="ECO:0000259" key="1">
    <source>
        <dbReference type="Pfam" id="PF05050"/>
    </source>
</evidence>
<dbReference type="AlphaFoldDB" id="A0A3M9XKV5"/>
<dbReference type="PANTHER" id="PTHR34203:SF15">
    <property type="entry name" value="SLL1173 PROTEIN"/>
    <property type="match status" value="1"/>
</dbReference>
<gene>
    <name evidence="2" type="ORF">D1O30_02540</name>
</gene>
<organism evidence="2 3">
    <name type="scientific">Methylocystis hirsuta</name>
    <dbReference type="NCBI Taxonomy" id="369798"/>
    <lineage>
        <taxon>Bacteria</taxon>
        <taxon>Pseudomonadati</taxon>
        <taxon>Pseudomonadota</taxon>
        <taxon>Alphaproteobacteria</taxon>
        <taxon>Hyphomicrobiales</taxon>
        <taxon>Methylocystaceae</taxon>
        <taxon>Methylocystis</taxon>
    </lineage>
</organism>
<dbReference type="Gene3D" id="3.40.50.150">
    <property type="entry name" value="Vaccinia Virus protein VP39"/>
    <property type="match status" value="1"/>
</dbReference>
<dbReference type="PANTHER" id="PTHR34203">
    <property type="entry name" value="METHYLTRANSFERASE, FKBM FAMILY PROTEIN"/>
    <property type="match status" value="1"/>
</dbReference>
<keyword evidence="3" id="KW-1185">Reference proteome</keyword>
<name>A0A3M9XKV5_9HYPH</name>
<dbReference type="InterPro" id="IPR029063">
    <property type="entry name" value="SAM-dependent_MTases_sf"/>
</dbReference>
<accession>A0A3M9XKV5</accession>
<evidence type="ECO:0000313" key="3">
    <source>
        <dbReference type="Proteomes" id="UP000268623"/>
    </source>
</evidence>
<dbReference type="Proteomes" id="UP000268623">
    <property type="component" value="Unassembled WGS sequence"/>
</dbReference>
<dbReference type="GO" id="GO:0008168">
    <property type="term" value="F:methyltransferase activity"/>
    <property type="evidence" value="ECO:0007669"/>
    <property type="project" value="UniProtKB-KW"/>
</dbReference>
<feature type="domain" description="Methyltransferase FkbM" evidence="1">
    <location>
        <begin position="101"/>
        <end position="247"/>
    </location>
</feature>